<accession>A0A2M4CW64</accession>
<dbReference type="AlphaFoldDB" id="A0A2M4CW64"/>
<organism evidence="1">
    <name type="scientific">Anopheles darlingi</name>
    <name type="common">Mosquito</name>
    <dbReference type="NCBI Taxonomy" id="43151"/>
    <lineage>
        <taxon>Eukaryota</taxon>
        <taxon>Metazoa</taxon>
        <taxon>Ecdysozoa</taxon>
        <taxon>Arthropoda</taxon>
        <taxon>Hexapoda</taxon>
        <taxon>Insecta</taxon>
        <taxon>Pterygota</taxon>
        <taxon>Neoptera</taxon>
        <taxon>Endopterygota</taxon>
        <taxon>Diptera</taxon>
        <taxon>Nematocera</taxon>
        <taxon>Culicoidea</taxon>
        <taxon>Culicidae</taxon>
        <taxon>Anophelinae</taxon>
        <taxon>Anopheles</taxon>
    </lineage>
</organism>
<proteinExistence type="predicted"/>
<evidence type="ECO:0000313" key="1">
    <source>
        <dbReference type="EMBL" id="MBW69509.1"/>
    </source>
</evidence>
<name>A0A2M4CW64_ANODA</name>
<reference evidence="1" key="1">
    <citation type="submission" date="2018-01" db="EMBL/GenBank/DDBJ databases">
        <title>An insight into the sialome of Amazonian anophelines.</title>
        <authorList>
            <person name="Ribeiro J.M."/>
            <person name="Scarpassa V."/>
            <person name="Calvo E."/>
        </authorList>
    </citation>
    <scope>NUCLEOTIDE SEQUENCE</scope>
</reference>
<protein>
    <submittedName>
        <fullName evidence="1">Uncharacterized protein</fullName>
    </submittedName>
</protein>
<dbReference type="EMBL" id="GGFL01005331">
    <property type="protein sequence ID" value="MBW69509.1"/>
    <property type="molecule type" value="Transcribed_RNA"/>
</dbReference>
<sequence>MPRLTYHNSLRDSYAPDHANRTNQQIINHRKMWACGPLPFACLKTLNPITLRPRDTGLRSENGSGRMRQFCWHRSMPCKQWLLCKWPVPCSLSPVHRVRRCGGVLSPSPHSTATTAYCRDTNCYIPPCLSTVTATLTAIEVLISYPVRGRRGTTTWPRPGLRES</sequence>